<dbReference type="AlphaFoldDB" id="A0AAV4HZL3"/>
<sequence>MDTLALILWFEMRISYEAYYGKLRKLVAVSMKHLKDTAPRELKSWRKIFAILPPYDGDFVYPDLDSISKRMQKMFDVGEELCRGIKPYIRPMALQFYNETMIWKGLWKTITRGSLQKLLSKDNIFNSGK</sequence>
<name>A0AAV4HZL3_9GAST</name>
<gene>
    <name evidence="1" type="ORF">ElyMa_002882700</name>
</gene>
<keyword evidence="2" id="KW-1185">Reference proteome</keyword>
<dbReference type="EMBL" id="BMAT01005965">
    <property type="protein sequence ID" value="GFS03225.1"/>
    <property type="molecule type" value="Genomic_DNA"/>
</dbReference>
<protein>
    <recommendedName>
        <fullName evidence="3">Dynein heavy chain tail domain-containing protein</fullName>
    </recommendedName>
</protein>
<comment type="caution">
    <text evidence="1">The sequence shown here is derived from an EMBL/GenBank/DDBJ whole genome shotgun (WGS) entry which is preliminary data.</text>
</comment>
<dbReference type="Proteomes" id="UP000762676">
    <property type="component" value="Unassembled WGS sequence"/>
</dbReference>
<proteinExistence type="predicted"/>
<accession>A0AAV4HZL3</accession>
<evidence type="ECO:0000313" key="2">
    <source>
        <dbReference type="Proteomes" id="UP000762676"/>
    </source>
</evidence>
<evidence type="ECO:0000313" key="1">
    <source>
        <dbReference type="EMBL" id="GFS03225.1"/>
    </source>
</evidence>
<reference evidence="1 2" key="1">
    <citation type="journal article" date="2021" name="Elife">
        <title>Chloroplast acquisition without the gene transfer in kleptoplastic sea slugs, Plakobranchus ocellatus.</title>
        <authorList>
            <person name="Maeda T."/>
            <person name="Takahashi S."/>
            <person name="Yoshida T."/>
            <person name="Shimamura S."/>
            <person name="Takaki Y."/>
            <person name="Nagai Y."/>
            <person name="Toyoda A."/>
            <person name="Suzuki Y."/>
            <person name="Arimoto A."/>
            <person name="Ishii H."/>
            <person name="Satoh N."/>
            <person name="Nishiyama T."/>
            <person name="Hasebe M."/>
            <person name="Maruyama T."/>
            <person name="Minagawa J."/>
            <person name="Obokata J."/>
            <person name="Shigenobu S."/>
        </authorList>
    </citation>
    <scope>NUCLEOTIDE SEQUENCE [LARGE SCALE GENOMIC DNA]</scope>
</reference>
<evidence type="ECO:0008006" key="3">
    <source>
        <dbReference type="Google" id="ProtNLM"/>
    </source>
</evidence>
<organism evidence="1 2">
    <name type="scientific">Elysia marginata</name>
    <dbReference type="NCBI Taxonomy" id="1093978"/>
    <lineage>
        <taxon>Eukaryota</taxon>
        <taxon>Metazoa</taxon>
        <taxon>Spiralia</taxon>
        <taxon>Lophotrochozoa</taxon>
        <taxon>Mollusca</taxon>
        <taxon>Gastropoda</taxon>
        <taxon>Heterobranchia</taxon>
        <taxon>Euthyneura</taxon>
        <taxon>Panpulmonata</taxon>
        <taxon>Sacoglossa</taxon>
        <taxon>Placobranchoidea</taxon>
        <taxon>Plakobranchidae</taxon>
        <taxon>Elysia</taxon>
    </lineage>
</organism>